<feature type="domain" description="Rubicon Homology" evidence="1">
    <location>
        <begin position="1"/>
        <end position="43"/>
    </location>
</feature>
<evidence type="ECO:0000259" key="1">
    <source>
        <dbReference type="Pfam" id="PF13901"/>
    </source>
</evidence>
<accession>A0A433TY62</accession>
<dbReference type="PANTHER" id="PTHR45971:SF1">
    <property type="entry name" value="RUBICON, ISOFORM A"/>
    <property type="match status" value="1"/>
</dbReference>
<comment type="caution">
    <text evidence="2">The sequence shown here is derived from an EMBL/GenBank/DDBJ whole genome shotgun (WGS) entry which is preliminary data.</text>
</comment>
<name>A0A433TY62_ELYCH</name>
<gene>
    <name evidence="2" type="ORF">EGW08_005760</name>
</gene>
<protein>
    <recommendedName>
        <fullName evidence="1">Rubicon Homology domain-containing protein</fullName>
    </recommendedName>
</protein>
<dbReference type="Proteomes" id="UP000271974">
    <property type="component" value="Unassembled WGS sequence"/>
</dbReference>
<dbReference type="STRING" id="188477.A0A433TY62"/>
<dbReference type="GO" id="GO:1901981">
    <property type="term" value="F:phosphatidylinositol phosphate binding"/>
    <property type="evidence" value="ECO:0007669"/>
    <property type="project" value="TreeGrafter"/>
</dbReference>
<evidence type="ECO:0000313" key="3">
    <source>
        <dbReference type="Proteomes" id="UP000271974"/>
    </source>
</evidence>
<dbReference type="EMBL" id="RQTK01000137">
    <property type="protein sequence ID" value="RUS86510.1"/>
    <property type="molecule type" value="Genomic_DNA"/>
</dbReference>
<sequence>MCNNPRVIFPFQLDTVVSCQVCQTCYHRQCFVPGKCPKCIRMEARRKLRTVPQSPDSPDSGEITFRASQADTEADAAKVHGVAARTVDQAGTGSVCEGR</sequence>
<reference evidence="2 3" key="1">
    <citation type="submission" date="2019-01" db="EMBL/GenBank/DDBJ databases">
        <title>A draft genome assembly of the solar-powered sea slug Elysia chlorotica.</title>
        <authorList>
            <person name="Cai H."/>
            <person name="Li Q."/>
            <person name="Fang X."/>
            <person name="Li J."/>
            <person name="Curtis N.E."/>
            <person name="Altenburger A."/>
            <person name="Shibata T."/>
            <person name="Feng M."/>
            <person name="Maeda T."/>
            <person name="Schwartz J.A."/>
            <person name="Shigenobu S."/>
            <person name="Lundholm N."/>
            <person name="Nishiyama T."/>
            <person name="Yang H."/>
            <person name="Hasebe M."/>
            <person name="Li S."/>
            <person name="Pierce S.K."/>
            <person name="Wang J."/>
        </authorList>
    </citation>
    <scope>NUCLEOTIDE SEQUENCE [LARGE SCALE GENOMIC DNA]</scope>
    <source>
        <strain evidence="2">EC2010</strain>
        <tissue evidence="2">Whole organism of an adult</tissue>
    </source>
</reference>
<evidence type="ECO:0000313" key="2">
    <source>
        <dbReference type="EMBL" id="RUS86510.1"/>
    </source>
</evidence>
<keyword evidence="3" id="KW-1185">Reference proteome</keyword>
<organism evidence="2 3">
    <name type="scientific">Elysia chlorotica</name>
    <name type="common">Eastern emerald elysia</name>
    <name type="synonym">Sea slug</name>
    <dbReference type="NCBI Taxonomy" id="188477"/>
    <lineage>
        <taxon>Eukaryota</taxon>
        <taxon>Metazoa</taxon>
        <taxon>Spiralia</taxon>
        <taxon>Lophotrochozoa</taxon>
        <taxon>Mollusca</taxon>
        <taxon>Gastropoda</taxon>
        <taxon>Heterobranchia</taxon>
        <taxon>Euthyneura</taxon>
        <taxon>Panpulmonata</taxon>
        <taxon>Sacoglossa</taxon>
        <taxon>Placobranchoidea</taxon>
        <taxon>Plakobranchidae</taxon>
        <taxon>Elysia</taxon>
    </lineage>
</organism>
<dbReference type="AlphaFoldDB" id="A0A433TY62"/>
<dbReference type="PANTHER" id="PTHR45971">
    <property type="entry name" value="PHOX (PX) DOMAIN-CONTAINING PROTEIN"/>
    <property type="match status" value="1"/>
</dbReference>
<proteinExistence type="predicted"/>
<dbReference type="Pfam" id="PF13901">
    <property type="entry name" value="RH_dom"/>
    <property type="match status" value="1"/>
</dbReference>
<dbReference type="OrthoDB" id="62364at2759"/>
<dbReference type="InterPro" id="IPR025258">
    <property type="entry name" value="RH_dom"/>
</dbReference>
<dbReference type="InterPro" id="IPR052428">
    <property type="entry name" value="Autophagy_HostDef_Reg"/>
</dbReference>